<keyword evidence="5 9" id="KW-0812">Transmembrane</keyword>
<keyword evidence="4" id="KW-0997">Cell inner membrane</keyword>
<evidence type="ECO:0000256" key="4">
    <source>
        <dbReference type="ARBA" id="ARBA00022519"/>
    </source>
</evidence>
<feature type="transmembrane region" description="Helical" evidence="10">
    <location>
        <begin position="75"/>
        <end position="96"/>
    </location>
</feature>
<dbReference type="Proteomes" id="UP000000245">
    <property type="component" value="Chromosome"/>
</dbReference>
<evidence type="ECO:0000256" key="5">
    <source>
        <dbReference type="ARBA" id="ARBA00022692"/>
    </source>
</evidence>
<gene>
    <name evidence="13" type="ordered locus">Acry_0894</name>
</gene>
<dbReference type="InterPro" id="IPR014032">
    <property type="entry name" value="Peptidase_A24A_bac"/>
</dbReference>
<keyword evidence="3" id="KW-1003">Cell membrane</keyword>
<evidence type="ECO:0000313" key="14">
    <source>
        <dbReference type="Proteomes" id="UP000000245"/>
    </source>
</evidence>
<keyword evidence="9" id="KW-0489">Methyltransferase</keyword>
<dbReference type="eggNOG" id="COG1989">
    <property type="taxonomic scope" value="Bacteria"/>
</dbReference>
<dbReference type="InterPro" id="IPR050882">
    <property type="entry name" value="Prepilin_peptidase/N-MTase"/>
</dbReference>
<keyword evidence="14" id="KW-1185">Reference proteome</keyword>
<dbReference type="EMBL" id="CP000697">
    <property type="protein sequence ID" value="ABQ30113.1"/>
    <property type="molecule type" value="Genomic_DNA"/>
</dbReference>
<evidence type="ECO:0000256" key="6">
    <source>
        <dbReference type="ARBA" id="ARBA00022989"/>
    </source>
</evidence>
<evidence type="ECO:0000256" key="8">
    <source>
        <dbReference type="RuleBase" id="RU003793"/>
    </source>
</evidence>
<evidence type="ECO:0000256" key="2">
    <source>
        <dbReference type="ARBA" id="ARBA00005801"/>
    </source>
</evidence>
<keyword evidence="9" id="KW-0511">Multifunctional enzyme</keyword>
<dbReference type="HOGENOM" id="CLU_057101_0_0_5"/>
<keyword evidence="9" id="KW-0645">Protease</keyword>
<reference evidence="13 14" key="1">
    <citation type="submission" date="2007-05" db="EMBL/GenBank/DDBJ databases">
        <title>Complete sequence of chromosome of Acidiphilium cryptum JF-5.</title>
        <authorList>
            <consortium name="US DOE Joint Genome Institute"/>
            <person name="Copeland A."/>
            <person name="Lucas S."/>
            <person name="Lapidus A."/>
            <person name="Barry K."/>
            <person name="Detter J.C."/>
            <person name="Glavina del Rio T."/>
            <person name="Hammon N."/>
            <person name="Israni S."/>
            <person name="Dalin E."/>
            <person name="Tice H."/>
            <person name="Pitluck S."/>
            <person name="Sims D."/>
            <person name="Brettin T."/>
            <person name="Bruce D."/>
            <person name="Han C."/>
            <person name="Schmutz J."/>
            <person name="Larimer F."/>
            <person name="Land M."/>
            <person name="Hauser L."/>
            <person name="Kyrpides N."/>
            <person name="Kim E."/>
            <person name="Magnuson T."/>
            <person name="Richardson P."/>
        </authorList>
    </citation>
    <scope>NUCLEOTIDE SEQUENCE [LARGE SCALE GENOMIC DNA]</scope>
    <source>
        <strain evidence="13 14">JF-5</strain>
    </source>
</reference>
<feature type="transmembrane region" description="Helical" evidence="10">
    <location>
        <begin position="150"/>
        <end position="171"/>
    </location>
</feature>
<feature type="transmembrane region" description="Helical" evidence="10">
    <location>
        <begin position="192"/>
        <end position="221"/>
    </location>
</feature>
<dbReference type="InterPro" id="IPR010627">
    <property type="entry name" value="Prepilin_pept_A24_N"/>
</dbReference>
<dbReference type="KEGG" id="acr:Acry_0894"/>
<dbReference type="AlphaFoldDB" id="A5FWY1"/>
<dbReference type="Pfam" id="PF06750">
    <property type="entry name" value="A24_N_bact"/>
    <property type="match status" value="1"/>
</dbReference>
<comment type="catalytic activity">
    <reaction evidence="9">
        <text>Typically cleaves a -Gly-|-Phe- bond to release an N-terminal, basic peptide of 5-8 residues from type IV prepilin, and then N-methylates the new N-terminal amino group, the methyl donor being S-adenosyl-L-methionine.</text>
        <dbReference type="EC" id="3.4.23.43"/>
    </reaction>
</comment>
<organism evidence="13 14">
    <name type="scientific">Acidiphilium cryptum (strain JF-5)</name>
    <dbReference type="NCBI Taxonomy" id="349163"/>
    <lineage>
        <taxon>Bacteria</taxon>
        <taxon>Pseudomonadati</taxon>
        <taxon>Pseudomonadota</taxon>
        <taxon>Alphaproteobacteria</taxon>
        <taxon>Acetobacterales</taxon>
        <taxon>Acidocellaceae</taxon>
        <taxon>Acidiphilium</taxon>
    </lineage>
</organism>
<comment type="function">
    <text evidence="9">Plays an essential role in type IV pili and type II pseudopili formation by proteolytically removing the leader sequence from substrate proteins and subsequently monomethylating the alpha-amino group of the newly exposed N-terminal phenylalanine.</text>
</comment>
<dbReference type="Pfam" id="PF01478">
    <property type="entry name" value="Peptidase_A24"/>
    <property type="match status" value="1"/>
</dbReference>
<comment type="subcellular location">
    <subcellularLocation>
        <location evidence="1">Cell inner membrane</location>
        <topology evidence="1">Multi-pass membrane protein</topology>
    </subcellularLocation>
    <subcellularLocation>
        <location evidence="9">Cell membrane</location>
        <topology evidence="9">Multi-pass membrane protein</topology>
    </subcellularLocation>
</comment>
<evidence type="ECO:0000256" key="7">
    <source>
        <dbReference type="ARBA" id="ARBA00023136"/>
    </source>
</evidence>
<dbReference type="RefSeq" id="WP_011941855.1">
    <property type="nucleotide sequence ID" value="NC_009484.1"/>
</dbReference>
<dbReference type="InterPro" id="IPR000045">
    <property type="entry name" value="Prepilin_IV_endopep_pep"/>
</dbReference>
<evidence type="ECO:0000256" key="10">
    <source>
        <dbReference type="SAM" id="Phobius"/>
    </source>
</evidence>
<evidence type="ECO:0000259" key="11">
    <source>
        <dbReference type="Pfam" id="PF01478"/>
    </source>
</evidence>
<dbReference type="GO" id="GO:0008168">
    <property type="term" value="F:methyltransferase activity"/>
    <property type="evidence" value="ECO:0007669"/>
    <property type="project" value="UniProtKB-KW"/>
</dbReference>
<dbReference type="PANTHER" id="PTHR30487">
    <property type="entry name" value="TYPE 4 PREPILIN-LIKE PROTEINS LEADER PEPTIDE-PROCESSING ENZYME"/>
    <property type="match status" value="1"/>
</dbReference>
<protein>
    <recommendedName>
        <fullName evidence="9">Prepilin leader peptidase/N-methyltransferase</fullName>
        <ecNumber evidence="9">2.1.1.-</ecNumber>
        <ecNumber evidence="9">3.4.23.43</ecNumber>
    </recommendedName>
</protein>
<dbReference type="GO" id="GO:0005886">
    <property type="term" value="C:plasma membrane"/>
    <property type="evidence" value="ECO:0007669"/>
    <property type="project" value="UniProtKB-SubCell"/>
</dbReference>
<keyword evidence="6 10" id="KW-1133">Transmembrane helix</keyword>
<evidence type="ECO:0000313" key="13">
    <source>
        <dbReference type="EMBL" id="ABQ30113.1"/>
    </source>
</evidence>
<comment type="similarity">
    <text evidence="2 8">Belongs to the peptidase A24 family.</text>
</comment>
<feature type="domain" description="Prepilin peptidase A24 N-terminal" evidence="12">
    <location>
        <begin position="17"/>
        <end position="95"/>
    </location>
</feature>
<evidence type="ECO:0000259" key="12">
    <source>
        <dbReference type="Pfam" id="PF06750"/>
    </source>
</evidence>
<dbReference type="GO" id="GO:0032259">
    <property type="term" value="P:methylation"/>
    <property type="evidence" value="ECO:0007669"/>
    <property type="project" value="UniProtKB-KW"/>
</dbReference>
<dbReference type="PANTHER" id="PTHR30487:SF0">
    <property type="entry name" value="PREPILIN LEADER PEPTIDASE_N-METHYLTRANSFERASE-RELATED"/>
    <property type="match status" value="1"/>
</dbReference>
<evidence type="ECO:0000256" key="9">
    <source>
        <dbReference type="RuleBase" id="RU003794"/>
    </source>
</evidence>
<evidence type="ECO:0000256" key="1">
    <source>
        <dbReference type="ARBA" id="ARBA00004429"/>
    </source>
</evidence>
<dbReference type="GO" id="GO:0006465">
    <property type="term" value="P:signal peptide processing"/>
    <property type="evidence" value="ECO:0007669"/>
    <property type="project" value="TreeGrafter"/>
</dbReference>
<dbReference type="EC" id="3.4.23.43" evidence="9"/>
<keyword evidence="9" id="KW-0378">Hydrolase</keyword>
<dbReference type="Gene3D" id="1.20.120.1220">
    <property type="match status" value="1"/>
</dbReference>
<name>A5FWY1_ACICJ</name>
<feature type="domain" description="Prepilin type IV endopeptidase peptidase" evidence="11">
    <location>
        <begin position="108"/>
        <end position="213"/>
    </location>
</feature>
<dbReference type="GO" id="GO:0004190">
    <property type="term" value="F:aspartic-type endopeptidase activity"/>
    <property type="evidence" value="ECO:0007669"/>
    <property type="project" value="UniProtKB-EC"/>
</dbReference>
<proteinExistence type="inferred from homology"/>
<sequence length="252" mass="25863">MTVQGNILVAGTILASPFIGSFIGTLVEDLPRGLLLARRRSRCDACATPLGAADLVPLASYLLRRGRCAHCGAAIPRRLLLIELATLLLAVVIAVLDPAGPRVPLDFAFAATLLAAALIDLDCLRLPDALTLPLLLAGLVVTALRQPEALPAHAAGAALGYLGFTGLRLLWRRLRGIDALGAGDAKLLASGAAWLPPAALPWAVVIAGLAGLAGFAAWAVLRAEAGGAPLARQKLPFGPALAFGLLVVRLAA</sequence>
<dbReference type="STRING" id="349163.Acry_0894"/>
<dbReference type="EC" id="2.1.1.-" evidence="9"/>
<dbReference type="PRINTS" id="PR00864">
    <property type="entry name" value="PREPILNPTASE"/>
</dbReference>
<feature type="transmembrane region" description="Helical" evidence="10">
    <location>
        <begin position="7"/>
        <end position="27"/>
    </location>
</feature>
<accession>A5FWY1</accession>
<evidence type="ECO:0000256" key="3">
    <source>
        <dbReference type="ARBA" id="ARBA00022475"/>
    </source>
</evidence>
<keyword evidence="7 10" id="KW-0472">Membrane</keyword>
<keyword evidence="9" id="KW-0808">Transferase</keyword>